<dbReference type="RefSeq" id="YP_008059520.1">
    <property type="nucleotide sequence ID" value="NC_021329.1"/>
</dbReference>
<sequence length="44" mass="5014">MPSHTVAFDNGQYQYVLATKGNQQSVSERVRELVDKGMEVEENE</sequence>
<dbReference type="Proteomes" id="UP000202022">
    <property type="component" value="Segment"/>
</dbReference>
<evidence type="ECO:0000313" key="2">
    <source>
        <dbReference type="Proteomes" id="UP000202022"/>
    </source>
</evidence>
<dbReference type="KEGG" id="vg:16194386"/>
<protein>
    <submittedName>
        <fullName evidence="1">Uncharacterized protein</fullName>
    </submittedName>
</protein>
<reference evidence="1 2" key="1">
    <citation type="submission" date="2012-12" db="EMBL/GenBank/DDBJ databases">
        <authorList>
            <person name="Sencilo A."/>
            <person name="Jacobs-Sera D."/>
            <person name="Russell D.A."/>
            <person name="Ko C."/>
            <person name="Atanasova N."/>
            <person name="Osterlund E."/>
            <person name="Oksanen H.M."/>
            <person name="Bamford D.H."/>
            <person name="Hatfull G.F."/>
            <person name="Roine E."/>
            <person name="Hendrix R.W."/>
        </authorList>
    </citation>
    <scope>NUCLEOTIDE SEQUENCE [LARGE SCALE GENOMIC DNA]</scope>
</reference>
<dbReference type="GeneID" id="16194386"/>
<evidence type="ECO:0000313" key="1">
    <source>
        <dbReference type="EMBL" id="AGM11124.1"/>
    </source>
</evidence>
<accession>R4T627</accession>
<dbReference type="EMBL" id="KC292023">
    <property type="protein sequence ID" value="AGM11124.1"/>
    <property type="molecule type" value="Genomic_DNA"/>
</dbReference>
<proteinExistence type="predicted"/>
<name>R4T627_9CAUD</name>
<organism evidence="1 2">
    <name type="scientific">Halorubrum tailed virus 4</name>
    <dbReference type="NCBI Taxonomy" id="1273752"/>
    <lineage>
        <taxon>Viruses</taxon>
        <taxon>Duplodnaviria</taxon>
        <taxon>Heunggongvirae</taxon>
        <taxon>Uroviricota</taxon>
        <taxon>Caudoviricetes</taxon>
        <taxon>Kirjokansivirales</taxon>
        <taxon>Haloferuviridae</taxon>
        <taxon>Saldibavirus</taxon>
        <taxon>Saldibavirus natrii</taxon>
        <taxon>Saldibavirus HRTV4</taxon>
    </lineage>
</organism>
<gene>
    <name evidence="1" type="primary">31</name>
    <name evidence="1" type="ORF">HRTV4_31</name>
</gene>
<keyword evidence="2" id="KW-1185">Reference proteome</keyword>